<keyword evidence="8" id="KW-0677">Repeat</keyword>
<dbReference type="PROSITE" id="PS00663">
    <property type="entry name" value="VINCULIN_1"/>
    <property type="match status" value="1"/>
</dbReference>
<dbReference type="AlphaFoldDB" id="A0A0V0J708"/>
<organism evidence="15">
    <name type="scientific">Schistocephalus solidus</name>
    <name type="common">Tapeworm</name>
    <dbReference type="NCBI Taxonomy" id="70667"/>
    <lineage>
        <taxon>Eukaryota</taxon>
        <taxon>Metazoa</taxon>
        <taxon>Spiralia</taxon>
        <taxon>Lophotrochozoa</taxon>
        <taxon>Platyhelminthes</taxon>
        <taxon>Cestoda</taxon>
        <taxon>Eucestoda</taxon>
        <taxon>Diphyllobothriidea</taxon>
        <taxon>Diphyllobothriidae</taxon>
        <taxon>Schistocephalus</taxon>
    </lineage>
</organism>
<evidence type="ECO:0000256" key="5">
    <source>
        <dbReference type="ARBA" id="ARBA00014125"/>
    </source>
</evidence>
<keyword evidence="9" id="KW-0130">Cell adhesion</keyword>
<evidence type="ECO:0000313" key="15">
    <source>
        <dbReference type="EMBL" id="JAP61334.1"/>
    </source>
</evidence>
<comment type="similarity">
    <text evidence="4">Belongs to the vinculin/alpha-catenin family.</text>
</comment>
<dbReference type="Gene3D" id="1.20.120.810">
    <property type="entry name" value="Vinculin, Vh2 four-helix bundle"/>
    <property type="match status" value="2"/>
</dbReference>
<gene>
    <name evidence="15" type="primary">VINC</name>
    <name evidence="15" type="ORF">TR125219</name>
</gene>
<feature type="non-terminal residue" evidence="15">
    <location>
        <position position="1"/>
    </location>
</feature>
<dbReference type="InterPro" id="IPR006077">
    <property type="entry name" value="Vinculin/catenin"/>
</dbReference>
<keyword evidence="11" id="KW-0472">Membrane</keyword>
<reference evidence="15" key="1">
    <citation type="submission" date="2016-01" db="EMBL/GenBank/DDBJ databases">
        <title>Reference transcriptome for the parasite Schistocephalus solidus: insights into the molecular evolution of parasitism.</title>
        <authorList>
            <person name="Hebert F.O."/>
            <person name="Grambauer S."/>
            <person name="Barber I."/>
            <person name="Landry C.R."/>
            <person name="Aubin-Horth N."/>
        </authorList>
    </citation>
    <scope>NUCLEOTIDE SEQUENCE</scope>
</reference>
<evidence type="ECO:0000256" key="1">
    <source>
        <dbReference type="ARBA" id="ARBA00004245"/>
    </source>
</evidence>
<keyword evidence="6" id="KW-1003">Cell membrane</keyword>
<name>A0A0V0J708_SCHSO</name>
<keyword evidence="13" id="KW-0206">Cytoskeleton</keyword>
<dbReference type="EMBL" id="GEEE01001891">
    <property type="protein sequence ID" value="JAP61334.1"/>
    <property type="molecule type" value="Transcribed_RNA"/>
</dbReference>
<evidence type="ECO:0000256" key="8">
    <source>
        <dbReference type="ARBA" id="ARBA00022737"/>
    </source>
</evidence>
<dbReference type="GO" id="GO:0007155">
    <property type="term" value="P:cell adhesion"/>
    <property type="evidence" value="ECO:0007669"/>
    <property type="project" value="UniProtKB-KW"/>
</dbReference>
<evidence type="ECO:0000256" key="4">
    <source>
        <dbReference type="ARBA" id="ARBA00008376"/>
    </source>
</evidence>
<dbReference type="SUPFAM" id="SSF47220">
    <property type="entry name" value="alpha-catenin/vinculin-like"/>
    <property type="match status" value="6"/>
</dbReference>
<evidence type="ECO:0000256" key="7">
    <source>
        <dbReference type="ARBA" id="ARBA00022490"/>
    </source>
</evidence>
<evidence type="ECO:0000256" key="12">
    <source>
        <dbReference type="ARBA" id="ARBA00023203"/>
    </source>
</evidence>
<comment type="subcellular location">
    <subcellularLocation>
        <location evidence="3">Cell junction</location>
        <location evidence="3">Adherens junction</location>
    </subcellularLocation>
    <subcellularLocation>
        <location evidence="2">Cell membrane</location>
        <topology evidence="2">Peripheral membrane protein</topology>
        <orientation evidence="2">Cytoplasmic side</orientation>
    </subcellularLocation>
    <subcellularLocation>
        <location evidence="1">Cytoplasm</location>
        <location evidence="1">Cytoskeleton</location>
    </subcellularLocation>
</comment>
<keyword evidence="12" id="KW-0009">Actin-binding</keyword>
<dbReference type="GO" id="GO:0051015">
    <property type="term" value="F:actin filament binding"/>
    <property type="evidence" value="ECO:0007669"/>
    <property type="project" value="InterPro"/>
</dbReference>
<keyword evidence="7" id="KW-0963">Cytoplasm</keyword>
<evidence type="ECO:0000256" key="13">
    <source>
        <dbReference type="ARBA" id="ARBA00023212"/>
    </source>
</evidence>
<dbReference type="GO" id="GO:0005198">
    <property type="term" value="F:structural molecule activity"/>
    <property type="evidence" value="ECO:0007669"/>
    <property type="project" value="InterPro"/>
</dbReference>
<accession>A0A0V0J708</accession>
<proteinExistence type="inferred from homology"/>
<evidence type="ECO:0000256" key="9">
    <source>
        <dbReference type="ARBA" id="ARBA00022889"/>
    </source>
</evidence>
<feature type="region of interest" description="Disordered" evidence="14">
    <location>
        <begin position="776"/>
        <end position="795"/>
    </location>
</feature>
<dbReference type="InterPro" id="IPR036723">
    <property type="entry name" value="Alpha-catenin/vinculin-like_sf"/>
</dbReference>
<dbReference type="InterPro" id="IPR017997">
    <property type="entry name" value="Vinculin"/>
</dbReference>
<feature type="region of interest" description="Disordered" evidence="14">
    <location>
        <begin position="810"/>
        <end position="832"/>
    </location>
</feature>
<evidence type="ECO:0000256" key="10">
    <source>
        <dbReference type="ARBA" id="ARBA00022949"/>
    </source>
</evidence>
<dbReference type="Gene3D" id="1.20.120.230">
    <property type="entry name" value="Alpha-catenin/vinculin-like"/>
    <property type="match status" value="4"/>
</dbReference>
<evidence type="ECO:0000256" key="14">
    <source>
        <dbReference type="SAM" id="MobiDB-lite"/>
    </source>
</evidence>
<dbReference type="GO" id="GO:0005912">
    <property type="term" value="C:adherens junction"/>
    <property type="evidence" value="ECO:0007669"/>
    <property type="project" value="UniProtKB-SubCell"/>
</dbReference>
<dbReference type="InterPro" id="IPR000633">
    <property type="entry name" value="Vinculin_CS"/>
</dbReference>
<evidence type="ECO:0000256" key="11">
    <source>
        <dbReference type="ARBA" id="ARBA00023136"/>
    </source>
</evidence>
<protein>
    <recommendedName>
        <fullName evidence="5">Vinculin</fullName>
    </recommendedName>
</protein>
<evidence type="ECO:0000256" key="2">
    <source>
        <dbReference type="ARBA" id="ARBA00004413"/>
    </source>
</evidence>
<dbReference type="GO" id="GO:0015629">
    <property type="term" value="C:actin cytoskeleton"/>
    <property type="evidence" value="ECO:0007669"/>
    <property type="project" value="InterPro"/>
</dbReference>
<sequence length="1073" mass="118921">LSSCERTTSASFDSRGRMSSFHTKTIGRILDPVAQQVSKLILLFDEGSTTGQLPDLANRVGVVKSAVNNLVKVGHDTINESTDALFKRDMPPALFRVEEASQFLQEAVQLLTQDPTSQLGRKRLIEGSRGILQGTLSVLVAFDLSEVRKIVKYCKSVLAMLGQMEHIRSFSELAEFVKSLTPCMAKMIKEVDERQQELVIQSHAELLERGIAQVKRVTPILISSIKLFLNTTHQGLPAAHEAQMNRDYFLRQMSDEIQEIIRGLQLTSADDIDWQCGEHAGLRSAKNLIGRLAKYGNAWLTDPMALNASSGEKAIRQILDAAHRFETLCLSDAERNGLTGLIRALHTEVDDLVAAHQRGDMLAAQNIGATGQQNFAKLLDLCDALCERTEHHNAIYRLARTLEGKVTQVQRWLAAPRGSQRQVGYEACRALISEAGLLIKLETTSDGGSRVSAEGQDSVEAFQECCDNLQRSADCLYAQVEKPFSPEQEKIENKMSQEISRNLAYLWHCLQFGLVRQVADFFTDLMGPIKRLQEVACPPHGEPVNEEAYRIASDTFLEHSRRVGQTANLAASNLIDPWRGDALQALASNLESVGGQVSLAGQAVVSARRTGASSQLLSAASDHLDLVKRHWTDCAERTRNLVDEAVDANAFIRAQESRILQDTERTEDSVDQRCPTTVVNSTTSIALRANRVLQVAIKETENSEDAVYVDRVNEAVQRLRSTITPMVTDAKNMVLSLEDPAARDRWRVSSKSLVAAVDNVGRVVVPSYLSGQFRDSMTPYPPRFHGNDTREPAYDTPNKELQQLTLRTANGSAKEQASFRYPNGSTTSADEASYTFRPEVPLPIRSFPLQSRILKIHGTASLSDTESARPLSPETDIDDEFNYPPPNENQPIMAAAHALHQEARMWYSRDNDLIAATKRIASLMAKLSQIVRGEYGTKKDLITVAMEIAECSLEVTRCAKALAKECTDRRMKSNLSQLSDRILTIGNQLRILSTVKATMLGNECWDDLPLSSELECDSSEDQENTEVLVGNAQNLMQAVIETVRGAECASIKMRVDSGLRMRWQPRPVANTGY</sequence>
<dbReference type="GO" id="GO:0005886">
    <property type="term" value="C:plasma membrane"/>
    <property type="evidence" value="ECO:0007669"/>
    <property type="project" value="UniProtKB-SubCell"/>
</dbReference>
<keyword evidence="10" id="KW-0965">Cell junction</keyword>
<dbReference type="Pfam" id="PF01044">
    <property type="entry name" value="Vinculin"/>
    <property type="match status" value="1"/>
</dbReference>
<evidence type="ECO:0000256" key="6">
    <source>
        <dbReference type="ARBA" id="ARBA00022475"/>
    </source>
</evidence>
<dbReference type="PRINTS" id="PR00806">
    <property type="entry name" value="VINCULIN"/>
</dbReference>
<evidence type="ECO:0000256" key="3">
    <source>
        <dbReference type="ARBA" id="ARBA00004536"/>
    </source>
</evidence>
<dbReference type="PANTHER" id="PTHR46180">
    <property type="entry name" value="VINCULIN"/>
    <property type="match status" value="1"/>
</dbReference>